<reference evidence="4" key="1">
    <citation type="submission" date="2023-10" db="EMBL/GenBank/DDBJ databases">
        <title>Genome assemblies of two species of porcelain crab, Petrolisthes cinctipes and Petrolisthes manimaculis (Anomura: Porcellanidae).</title>
        <authorList>
            <person name="Angst P."/>
        </authorList>
    </citation>
    <scope>NUCLEOTIDE SEQUENCE</scope>
    <source>
        <strain evidence="4">PB745_01</strain>
        <tissue evidence="4">Gill</tissue>
    </source>
</reference>
<feature type="region of interest" description="Disordered" evidence="1">
    <location>
        <begin position="1387"/>
        <end position="1421"/>
    </location>
</feature>
<keyword evidence="5" id="KW-1185">Reference proteome</keyword>
<feature type="compositionally biased region" description="Pro residues" evidence="1">
    <location>
        <begin position="182"/>
        <end position="192"/>
    </location>
</feature>
<dbReference type="SUPFAM" id="SSF116846">
    <property type="entry name" value="MIT domain"/>
    <property type="match status" value="1"/>
</dbReference>
<feature type="compositionally biased region" description="Polar residues" evidence="1">
    <location>
        <begin position="203"/>
        <end position="239"/>
    </location>
</feature>
<feature type="compositionally biased region" description="Low complexity" evidence="1">
    <location>
        <begin position="1222"/>
        <end position="1237"/>
    </location>
</feature>
<feature type="region of interest" description="Disordered" evidence="1">
    <location>
        <begin position="125"/>
        <end position="145"/>
    </location>
</feature>
<feature type="compositionally biased region" description="Basic residues" evidence="1">
    <location>
        <begin position="131"/>
        <end position="142"/>
    </location>
</feature>
<dbReference type="Proteomes" id="UP001286313">
    <property type="component" value="Unassembled WGS sequence"/>
</dbReference>
<dbReference type="InterPro" id="IPR036181">
    <property type="entry name" value="MIT_dom_sf"/>
</dbReference>
<feature type="domain" description="Protein kinase" evidence="2">
    <location>
        <begin position="1449"/>
        <end position="1754"/>
    </location>
</feature>
<proteinExistence type="predicted"/>
<feature type="compositionally biased region" description="Low complexity" evidence="1">
    <location>
        <begin position="240"/>
        <end position="258"/>
    </location>
</feature>
<evidence type="ECO:0000259" key="2">
    <source>
        <dbReference type="PROSITE" id="PS50011"/>
    </source>
</evidence>
<feature type="domain" description="PX" evidence="3">
    <location>
        <begin position="5"/>
        <end position="128"/>
    </location>
</feature>
<feature type="compositionally biased region" description="Pro residues" evidence="1">
    <location>
        <begin position="979"/>
        <end position="1000"/>
    </location>
</feature>
<name>A0AAE1KXA5_PETCI</name>
<dbReference type="InterPro" id="IPR036871">
    <property type="entry name" value="PX_dom_sf"/>
</dbReference>
<feature type="compositionally biased region" description="Basic and acidic residues" evidence="1">
    <location>
        <begin position="1152"/>
        <end position="1165"/>
    </location>
</feature>
<dbReference type="PANTHER" id="PTHR15508">
    <property type="entry name" value="RIBOSOMAL PROTEIN S6 KINASE"/>
    <property type="match status" value="1"/>
</dbReference>
<dbReference type="InterPro" id="IPR001683">
    <property type="entry name" value="PX_dom"/>
</dbReference>
<gene>
    <name evidence="4" type="ORF">Pcinc_008396</name>
</gene>
<organism evidence="4 5">
    <name type="scientific">Petrolisthes cinctipes</name>
    <name type="common">Flat porcelain crab</name>
    <dbReference type="NCBI Taxonomy" id="88211"/>
    <lineage>
        <taxon>Eukaryota</taxon>
        <taxon>Metazoa</taxon>
        <taxon>Ecdysozoa</taxon>
        <taxon>Arthropoda</taxon>
        <taxon>Crustacea</taxon>
        <taxon>Multicrustacea</taxon>
        <taxon>Malacostraca</taxon>
        <taxon>Eumalacostraca</taxon>
        <taxon>Eucarida</taxon>
        <taxon>Decapoda</taxon>
        <taxon>Pleocyemata</taxon>
        <taxon>Anomura</taxon>
        <taxon>Galatheoidea</taxon>
        <taxon>Porcellanidae</taxon>
        <taxon>Petrolisthes</taxon>
    </lineage>
</organism>
<dbReference type="SMART" id="SM00220">
    <property type="entry name" value="S_TKc"/>
    <property type="match status" value="1"/>
</dbReference>
<evidence type="ECO:0000259" key="3">
    <source>
        <dbReference type="PROSITE" id="PS50195"/>
    </source>
</evidence>
<dbReference type="PROSITE" id="PS50011">
    <property type="entry name" value="PROTEIN_KINASE_DOM"/>
    <property type="match status" value="1"/>
</dbReference>
<dbReference type="Pfam" id="PF04212">
    <property type="entry name" value="MIT"/>
    <property type="match status" value="1"/>
</dbReference>
<dbReference type="SMART" id="SM00312">
    <property type="entry name" value="PX"/>
    <property type="match status" value="1"/>
</dbReference>
<dbReference type="PANTHER" id="PTHR15508:SF8">
    <property type="entry name" value="LD24550P"/>
    <property type="match status" value="1"/>
</dbReference>
<dbReference type="GO" id="GO:0035091">
    <property type="term" value="F:phosphatidylinositol binding"/>
    <property type="evidence" value="ECO:0007669"/>
    <property type="project" value="InterPro"/>
</dbReference>
<dbReference type="InterPro" id="IPR000719">
    <property type="entry name" value="Prot_kinase_dom"/>
</dbReference>
<feature type="compositionally biased region" description="Basic and acidic residues" evidence="1">
    <location>
        <begin position="1387"/>
        <end position="1414"/>
    </location>
</feature>
<dbReference type="Pfam" id="PF00787">
    <property type="entry name" value="PX"/>
    <property type="match status" value="1"/>
</dbReference>
<dbReference type="Gene3D" id="1.10.510.10">
    <property type="entry name" value="Transferase(Phosphotransferase) domain 1"/>
    <property type="match status" value="2"/>
</dbReference>
<feature type="compositionally biased region" description="Low complexity" evidence="1">
    <location>
        <begin position="444"/>
        <end position="453"/>
    </location>
</feature>
<feature type="region of interest" description="Disordered" evidence="1">
    <location>
        <begin position="348"/>
        <end position="371"/>
    </location>
</feature>
<feature type="region of interest" description="Disordered" evidence="1">
    <location>
        <begin position="175"/>
        <end position="260"/>
    </location>
</feature>
<dbReference type="Gene3D" id="1.20.58.80">
    <property type="entry name" value="Phosphotransferase system, lactose/cellobiose-type IIA subunit"/>
    <property type="match status" value="1"/>
</dbReference>
<evidence type="ECO:0000313" key="5">
    <source>
        <dbReference type="Proteomes" id="UP001286313"/>
    </source>
</evidence>
<dbReference type="SMART" id="SM00745">
    <property type="entry name" value="MIT"/>
    <property type="match status" value="1"/>
</dbReference>
<dbReference type="GO" id="GO:0004672">
    <property type="term" value="F:protein kinase activity"/>
    <property type="evidence" value="ECO:0007669"/>
    <property type="project" value="InterPro"/>
</dbReference>
<dbReference type="Gene3D" id="3.30.1520.10">
    <property type="entry name" value="Phox-like domain"/>
    <property type="match status" value="1"/>
</dbReference>
<dbReference type="InterPro" id="IPR007330">
    <property type="entry name" value="MIT_dom"/>
</dbReference>
<dbReference type="InterPro" id="IPR011009">
    <property type="entry name" value="Kinase-like_dom_sf"/>
</dbReference>
<evidence type="ECO:0000313" key="4">
    <source>
        <dbReference type="EMBL" id="KAK3887483.1"/>
    </source>
</evidence>
<feature type="region of interest" description="Disordered" evidence="1">
    <location>
        <begin position="1487"/>
        <end position="1516"/>
    </location>
</feature>
<dbReference type="InterPro" id="IPR051866">
    <property type="entry name" value="Intracell_Sig-Traffick_Protein"/>
</dbReference>
<feature type="compositionally biased region" description="Polar residues" evidence="1">
    <location>
        <begin position="360"/>
        <end position="371"/>
    </location>
</feature>
<dbReference type="Pfam" id="PF00069">
    <property type="entry name" value="Pkinase"/>
    <property type="match status" value="1"/>
</dbReference>
<feature type="compositionally biased region" description="Polar residues" evidence="1">
    <location>
        <begin position="803"/>
        <end position="824"/>
    </location>
</feature>
<sequence length="1762" mass="190172">MAAKTHQWVRIFDVNETKRHPQGYTIYQIKSTVFPRSSPEASTSVCVWRRYTEIRLLHREISELHARLSLPGQVPSFPRATLLNRFEADVVEGRRQAALSLLKFIGQHNVLFTSESFTNFIQNEDENNRGNKIKGKRKGSKGRWKETEQLASTLGIQDTTTSLYAQLSDAEEDLSVCSSLDSPPPSLQPPLLPSSQQPPLHPTVTSSTQPFLQSLTSPSQPVSIPASTPSQPSLHPTVTSSLQPSLQSPLSPSLQQQSKSRILNMAESKSLVGDESLLPSLQDSSVCLGGPLTFSSEVATAYIIDGSQKYCKDKPPLSVNSSGVSEVPQKIIMSSAQPKEDPHIFMINDTSSGRTKRQDSTLSDSSYGMQSSTCDVEDATSVFDVVSTSGCVNVVGREEDVRRHNGAERHTSTSSSVSVGGDVLAEAEEDVVGRRQNGTKRHTSTSSMSSASSQPFYVYENPVHDSPKQQDKLYTEKTNSEETTPYSDSPSQRRRVPPIDVTRRVSASNRKSSVPLTPLTPLTKTVTPLVPSTKAPPSPLEVANAQYIFMAAQQISEAQHHEHQRQYREALNMYREGVGTLLQGVQGEVDGGRREAVKRKTAQYLQRAEQLVAKLTRKDKKQNQGDDGLQAGMSSGEGGLKCRAADLVRYRVAGIAGKVIIATDITTNDTVAIKVLVKSGCGSGEKTVVPAGIPNMVPLIRYHETHNAIFLVLKFVSGGKLWSHIGRYVGEGSVGQATGQTPNQIFDSTASMYTGRRLLLDPTECDSSVAGEVSCSLPDSSQLPTNLSCQTPDIKSSPCLSRDTPTVSLESSRATSDITPSSSFPVGPNVSPAAPPRFLPPGQTKHLHLHHHLTVPSCGSSSAGGSSICSEASSSCLPDSYLQIFSEYTRHNALPSSPSLIAIPGQNGGSRSDSLPKSKSAGVLCVPGAEDDGDVVDRRATDGKQVYGVGVARDDDRASVGSDTLSGVSEDFSCSVPAAPLPPDPPPTARLSSNPPPPPTLPQVRVIAEDTLAAVAVVGSNPDLRSDCLEGITTTHQLRESKSERENYRLKKMRAVKSLEDACKSKDTPRECLYLSVEQDTRDEEDLSMATDTSFASVTLPSFSWTGREEDNDELASVNIDELIRNSRKLLKNVDQTLRQSKSQCLTPQADRASDDSTSLDHSDLPLDQPPDLPLDQPPDLPLDPDLPLHHPSLPSVPPVDQSGVPLDLDLPYDLPDLPLDLPDIPLDNPDLDNLSLDDPEHNVDDSERKVDAGMDRQTQNLDNPTEINKVVPNTSGVLQPQVQKSSGVFEGENAHAINEDRKDTGKGLLSRLGTDDSILRVGKSSSGVEGEQDFKSIDGKFSDESNDMKSRGNQCLGESGDNLGAKEIKSEVTSGSLRRKDKLMKYNKENNSEPVEKRGSSRKDNLICRKPGDENVSSKLSEVEAKENVSLQTELLGANGHDVIDSKSNSMRTLGIDHKTECKRSLTNQSSNQGTQLPSIENSHIAQTNNNKINSDKVQCSQTKSEAAPMSSQTKSEMAAVYTQTKSEAMPVSSQTKSEMAEAYSQTKSEAAQTHIQTNSDAPPLVLERSNSSLGALLDRHAASRGGQGAATLPESLVRVWVSQVVASLSALHQLGIIWGDLRPDNLMLEDGGSVTMTYESRWSSVERGRGGAELGWGQGRGYLAPELVSPLSHPSPACDWWSLGALLYHLLTGQSVAAAHPSGVTSHTELSLPSHLSPEAASLLSQLLCAHPTERLGGGVAGAQEVKDHPFFNGVQWLSP</sequence>
<dbReference type="PROSITE" id="PS50195">
    <property type="entry name" value="PX"/>
    <property type="match status" value="1"/>
</dbReference>
<feature type="region of interest" description="Disordered" evidence="1">
    <location>
        <begin position="402"/>
        <end position="537"/>
    </location>
</feature>
<feature type="region of interest" description="Disordered" evidence="1">
    <location>
        <begin position="799"/>
        <end position="844"/>
    </location>
</feature>
<feature type="compositionally biased region" description="Low complexity" evidence="1">
    <location>
        <begin position="1184"/>
        <end position="1194"/>
    </location>
</feature>
<feature type="compositionally biased region" description="Low complexity" evidence="1">
    <location>
        <begin position="412"/>
        <end position="421"/>
    </location>
</feature>
<feature type="region of interest" description="Disordered" evidence="1">
    <location>
        <begin position="1324"/>
        <end position="1350"/>
    </location>
</feature>
<dbReference type="SUPFAM" id="SSF56112">
    <property type="entry name" value="Protein kinase-like (PK-like)"/>
    <property type="match status" value="2"/>
</dbReference>
<dbReference type="GO" id="GO:0005524">
    <property type="term" value="F:ATP binding"/>
    <property type="evidence" value="ECO:0007669"/>
    <property type="project" value="InterPro"/>
</dbReference>
<comment type="caution">
    <text evidence="4">The sequence shown here is derived from an EMBL/GenBank/DDBJ whole genome shotgun (WGS) entry which is preliminary data.</text>
</comment>
<feature type="compositionally biased region" description="Polar residues" evidence="1">
    <location>
        <begin position="481"/>
        <end position="490"/>
    </location>
</feature>
<accession>A0AAE1KXA5</accession>
<feature type="compositionally biased region" description="Basic and acidic residues" evidence="1">
    <location>
        <begin position="402"/>
        <end position="411"/>
    </location>
</feature>
<dbReference type="CDD" id="cd02677">
    <property type="entry name" value="MIT_SNX15"/>
    <property type="match status" value="1"/>
</dbReference>
<feature type="compositionally biased region" description="Basic and acidic residues" evidence="1">
    <location>
        <begin position="1333"/>
        <end position="1350"/>
    </location>
</feature>
<feature type="region of interest" description="Disordered" evidence="1">
    <location>
        <begin position="1139"/>
        <end position="1208"/>
    </location>
</feature>
<feature type="compositionally biased region" description="Pro residues" evidence="1">
    <location>
        <begin position="1168"/>
        <end position="1182"/>
    </location>
</feature>
<protein>
    <recommendedName>
        <fullName evidence="6">Ribosomal protein S6 kinase delta-1</fullName>
    </recommendedName>
</protein>
<feature type="compositionally biased region" description="Low complexity" evidence="1">
    <location>
        <begin position="511"/>
        <end position="533"/>
    </location>
</feature>
<evidence type="ECO:0008006" key="6">
    <source>
        <dbReference type="Google" id="ProtNLM"/>
    </source>
</evidence>
<feature type="region of interest" description="Disordered" evidence="1">
    <location>
        <begin position="971"/>
        <end position="1000"/>
    </location>
</feature>
<dbReference type="SUPFAM" id="SSF64268">
    <property type="entry name" value="PX domain"/>
    <property type="match status" value="1"/>
</dbReference>
<feature type="region of interest" description="Disordered" evidence="1">
    <location>
        <begin position="1222"/>
        <end position="1247"/>
    </location>
</feature>
<evidence type="ECO:0000256" key="1">
    <source>
        <dbReference type="SAM" id="MobiDB-lite"/>
    </source>
</evidence>
<dbReference type="EMBL" id="JAWQEG010000625">
    <property type="protein sequence ID" value="KAK3887483.1"/>
    <property type="molecule type" value="Genomic_DNA"/>
</dbReference>
<feature type="compositionally biased region" description="Basic and acidic residues" evidence="1">
    <location>
        <begin position="462"/>
        <end position="480"/>
    </location>
</feature>